<name>A0A0E9VLK1_ANGAN</name>
<dbReference type="EMBL" id="GBXM01030469">
    <property type="protein sequence ID" value="JAH78108.1"/>
    <property type="molecule type" value="Transcribed_RNA"/>
</dbReference>
<evidence type="ECO:0000313" key="1">
    <source>
        <dbReference type="EMBL" id="JAH78108.1"/>
    </source>
</evidence>
<sequence length="32" mass="3568">MITSEPSFTLDQRDGFTLTANTSNWATFTSQV</sequence>
<reference evidence="1" key="2">
    <citation type="journal article" date="2015" name="Fish Shellfish Immunol.">
        <title>Early steps in the European eel (Anguilla anguilla)-Vibrio vulnificus interaction in the gills: Role of the RtxA13 toxin.</title>
        <authorList>
            <person name="Callol A."/>
            <person name="Pajuelo D."/>
            <person name="Ebbesson L."/>
            <person name="Teles M."/>
            <person name="MacKenzie S."/>
            <person name="Amaro C."/>
        </authorList>
    </citation>
    <scope>NUCLEOTIDE SEQUENCE</scope>
</reference>
<proteinExistence type="predicted"/>
<protein>
    <submittedName>
        <fullName evidence="1">Uncharacterized protein</fullName>
    </submittedName>
</protein>
<dbReference type="AlphaFoldDB" id="A0A0E9VLK1"/>
<reference evidence="1" key="1">
    <citation type="submission" date="2014-11" db="EMBL/GenBank/DDBJ databases">
        <authorList>
            <person name="Amaro Gonzalez C."/>
        </authorList>
    </citation>
    <scope>NUCLEOTIDE SEQUENCE</scope>
</reference>
<accession>A0A0E9VLK1</accession>
<organism evidence="1">
    <name type="scientific">Anguilla anguilla</name>
    <name type="common">European freshwater eel</name>
    <name type="synonym">Muraena anguilla</name>
    <dbReference type="NCBI Taxonomy" id="7936"/>
    <lineage>
        <taxon>Eukaryota</taxon>
        <taxon>Metazoa</taxon>
        <taxon>Chordata</taxon>
        <taxon>Craniata</taxon>
        <taxon>Vertebrata</taxon>
        <taxon>Euteleostomi</taxon>
        <taxon>Actinopterygii</taxon>
        <taxon>Neopterygii</taxon>
        <taxon>Teleostei</taxon>
        <taxon>Anguilliformes</taxon>
        <taxon>Anguillidae</taxon>
        <taxon>Anguilla</taxon>
    </lineage>
</organism>